<keyword evidence="1" id="KW-0472">Membrane</keyword>
<protein>
    <submittedName>
        <fullName evidence="2">CDP-alcohol phosphatidyltransferase family protein</fullName>
    </submittedName>
</protein>
<gene>
    <name evidence="2" type="ORF">MRS75_07450</name>
</gene>
<dbReference type="AlphaFoldDB" id="A0AAE3QDL9"/>
<feature type="transmembrane region" description="Helical" evidence="1">
    <location>
        <begin position="88"/>
        <end position="109"/>
    </location>
</feature>
<name>A0AAE3QDL9_9HYPH</name>
<dbReference type="Gene3D" id="1.20.120.1760">
    <property type="match status" value="1"/>
</dbReference>
<organism evidence="2 3">
    <name type="scientific">Ferirhizobium litorale</name>
    <dbReference type="NCBI Taxonomy" id="2927786"/>
    <lineage>
        <taxon>Bacteria</taxon>
        <taxon>Pseudomonadati</taxon>
        <taxon>Pseudomonadota</taxon>
        <taxon>Alphaproteobacteria</taxon>
        <taxon>Hyphomicrobiales</taxon>
        <taxon>Rhizobiaceae</taxon>
        <taxon>Ferirhizobium</taxon>
    </lineage>
</organism>
<dbReference type="InterPro" id="IPR043130">
    <property type="entry name" value="CDP-OH_PTrfase_TM_dom"/>
</dbReference>
<dbReference type="RefSeq" id="WP_311786059.1">
    <property type="nucleotide sequence ID" value="NZ_JALDYY010000003.1"/>
</dbReference>
<keyword evidence="1" id="KW-0812">Transmembrane</keyword>
<comment type="caution">
    <text evidence="2">The sequence shown here is derived from an EMBL/GenBank/DDBJ whole genome shotgun (WGS) entry which is preliminary data.</text>
</comment>
<keyword evidence="3" id="KW-1185">Reference proteome</keyword>
<feature type="transmembrane region" description="Helical" evidence="1">
    <location>
        <begin position="115"/>
        <end position="137"/>
    </location>
</feature>
<reference evidence="2" key="1">
    <citation type="submission" date="2022-03" db="EMBL/GenBank/DDBJ databases">
        <title>Fererhizobium litorale gen. nov., sp. nov., isolated from sandy sediments of the Sea of Japan seashore.</title>
        <authorList>
            <person name="Romanenko L."/>
            <person name="Kurilenko V."/>
            <person name="Otstavnykh N."/>
            <person name="Svetashev V."/>
            <person name="Tekutyeva L."/>
            <person name="Isaeva M."/>
            <person name="Mikhailov V."/>
        </authorList>
    </citation>
    <scope>NUCLEOTIDE SEQUENCE</scope>
    <source>
        <strain evidence="2">KMM 9576</strain>
    </source>
</reference>
<evidence type="ECO:0000313" key="3">
    <source>
        <dbReference type="Proteomes" id="UP001161580"/>
    </source>
</evidence>
<proteinExistence type="predicted"/>
<sequence>MPVHQLKSRFETLLRPVSDRLAARGTTANEVTLLCLTGSLVVGSYMLAAPDRHWFLLLPIWLPVRIAMEAIAGMLAREHGQKSFVGTYLREIGGLVSDAVLYAPFAIVAPFSVNWFVAIVALMFLAEVAGILGASIGASRRNDGPFGKVDRAVVFGLLGAWVGISGFLPEWLHLLQPAICLALVLTIGNRIRAGVREAESKASSGTLSHLS</sequence>
<dbReference type="EMBL" id="JALDYZ010000003">
    <property type="protein sequence ID" value="MDI7921923.1"/>
    <property type="molecule type" value="Genomic_DNA"/>
</dbReference>
<feature type="transmembrane region" description="Helical" evidence="1">
    <location>
        <begin position="54"/>
        <end position="76"/>
    </location>
</feature>
<feature type="transmembrane region" description="Helical" evidence="1">
    <location>
        <begin position="149"/>
        <end position="168"/>
    </location>
</feature>
<keyword evidence="1" id="KW-1133">Transmembrane helix</keyword>
<accession>A0AAE3QDL9</accession>
<dbReference type="Proteomes" id="UP001161580">
    <property type="component" value="Unassembled WGS sequence"/>
</dbReference>
<evidence type="ECO:0000256" key="1">
    <source>
        <dbReference type="SAM" id="Phobius"/>
    </source>
</evidence>
<evidence type="ECO:0000313" key="2">
    <source>
        <dbReference type="EMBL" id="MDI7921923.1"/>
    </source>
</evidence>